<dbReference type="PANTHER" id="PTHR24221:SF654">
    <property type="entry name" value="ATP-BINDING CASSETTE SUB-FAMILY B MEMBER 6"/>
    <property type="match status" value="1"/>
</dbReference>
<dbReference type="Pfam" id="PF00005">
    <property type="entry name" value="ABC_tran"/>
    <property type="match status" value="1"/>
</dbReference>
<dbReference type="InterPro" id="IPR039421">
    <property type="entry name" value="Type_1_exporter"/>
</dbReference>
<evidence type="ECO:0000259" key="1">
    <source>
        <dbReference type="Pfam" id="PF00005"/>
    </source>
</evidence>
<reference evidence="2 3" key="1">
    <citation type="journal article" date="2022" name="Genome Biol. Evol.">
        <title>Host diet, physiology and behaviors set the stage for Lachnospiraceae cladogenesis.</title>
        <authorList>
            <person name="Vera-Ponce De Leon A."/>
            <person name="Schneider M."/>
            <person name="Jahnes B.C."/>
            <person name="Sadowski V."/>
            <person name="Camuy-Velez L.A."/>
            <person name="Duan J."/>
            <person name="Sabree Z.L."/>
        </authorList>
    </citation>
    <scope>NUCLEOTIDE SEQUENCE [LARGE SCALE GENOMIC DNA]</scope>
    <source>
        <strain evidence="2 3">PAL227</strain>
    </source>
</reference>
<organism evidence="2 3">
    <name type="scientific">Ohessyouella blattaphilus</name>
    <dbReference type="NCBI Taxonomy" id="2949333"/>
    <lineage>
        <taxon>Bacteria</taxon>
        <taxon>Bacillati</taxon>
        <taxon>Bacillota</taxon>
        <taxon>Clostridia</taxon>
        <taxon>Lachnospirales</taxon>
        <taxon>Lachnospiraceae</taxon>
        <taxon>Ohessyouella</taxon>
    </lineage>
</organism>
<feature type="domain" description="ABC transporter" evidence="1">
    <location>
        <begin position="26"/>
        <end position="104"/>
    </location>
</feature>
<dbReference type="Proteomes" id="UP001523565">
    <property type="component" value="Unassembled WGS sequence"/>
</dbReference>
<evidence type="ECO:0000313" key="2">
    <source>
        <dbReference type="EMBL" id="MCP1111547.1"/>
    </source>
</evidence>
<sequence length="112" mass="12999">MEIAKITSIELRNFSFKPANTDKYLLKKINLEITKDKSIVLVGLNGSGKTTLSKVLMGFYEEYEGEFYVNGVNFKRINKESYYRRVSAVFQDFVKYESTIRENISFGDVEKN</sequence>
<dbReference type="SUPFAM" id="SSF52540">
    <property type="entry name" value="P-loop containing nucleoside triphosphate hydrolases"/>
    <property type="match status" value="1"/>
</dbReference>
<keyword evidence="2" id="KW-0547">Nucleotide-binding</keyword>
<dbReference type="Gene3D" id="3.40.50.300">
    <property type="entry name" value="P-loop containing nucleotide triphosphate hydrolases"/>
    <property type="match status" value="1"/>
</dbReference>
<evidence type="ECO:0000313" key="3">
    <source>
        <dbReference type="Proteomes" id="UP001523565"/>
    </source>
</evidence>
<proteinExistence type="predicted"/>
<keyword evidence="3" id="KW-1185">Reference proteome</keyword>
<protein>
    <submittedName>
        <fullName evidence="2">ATP-binding cassette domain-containing protein</fullName>
    </submittedName>
</protein>
<dbReference type="InterPro" id="IPR027417">
    <property type="entry name" value="P-loop_NTPase"/>
</dbReference>
<accession>A0ABT1ELH4</accession>
<dbReference type="InterPro" id="IPR003439">
    <property type="entry name" value="ABC_transporter-like_ATP-bd"/>
</dbReference>
<gene>
    <name evidence="2" type="ORF">NK118_14960</name>
</gene>
<comment type="caution">
    <text evidence="2">The sequence shown here is derived from an EMBL/GenBank/DDBJ whole genome shotgun (WGS) entry which is preliminary data.</text>
</comment>
<dbReference type="PANTHER" id="PTHR24221">
    <property type="entry name" value="ATP-BINDING CASSETTE SUB-FAMILY B"/>
    <property type="match status" value="1"/>
</dbReference>
<dbReference type="RefSeq" id="WP_262070405.1">
    <property type="nucleotide sequence ID" value="NZ_JAMXOC010000047.1"/>
</dbReference>
<dbReference type="EMBL" id="JAMZFV010000047">
    <property type="protein sequence ID" value="MCP1111547.1"/>
    <property type="molecule type" value="Genomic_DNA"/>
</dbReference>
<name>A0ABT1ELH4_9FIRM</name>
<keyword evidence="2" id="KW-0067">ATP-binding</keyword>
<dbReference type="GO" id="GO:0005524">
    <property type="term" value="F:ATP binding"/>
    <property type="evidence" value="ECO:0007669"/>
    <property type="project" value="UniProtKB-KW"/>
</dbReference>